<sequence>MGSLWWWITADSAEQVERELSEVWVEDDPDTLARALGATGVDEVDLSSEVLPAPLDSMREQRREQRRDPLFGALAARGTVHLRTPPVEGDEELGEWLVEIGGDGYRTRQVVLLPDGRALRTDDWPFNPPYDLHDPELARHEITAEEFEREWDRAVPDPDAL</sequence>
<dbReference type="AlphaFoldDB" id="A0A290ZGX1"/>
<dbReference type="KEGG" id="apre:CNX65_18610"/>
<accession>A0A290ZGX1</accession>
<keyword evidence="2" id="KW-1185">Reference proteome</keyword>
<evidence type="ECO:0000313" key="1">
    <source>
        <dbReference type="EMBL" id="ATE58251.1"/>
    </source>
</evidence>
<proteinExistence type="predicted"/>
<name>A0A290ZGX1_9PSEU</name>
<dbReference type="EMBL" id="CP023445">
    <property type="protein sequence ID" value="ATE58251.1"/>
    <property type="molecule type" value="Genomic_DNA"/>
</dbReference>
<reference evidence="1" key="1">
    <citation type="submission" date="2017-09" db="EMBL/GenBank/DDBJ databases">
        <title>Complete Genome Sequence of ansamitocin-producing Bacterium Actinosynnema pretiosum X47.</title>
        <authorList>
            <person name="Cao G."/>
            <person name="Zong G."/>
            <person name="Zhong C."/>
            <person name="Fu J."/>
        </authorList>
    </citation>
    <scope>NUCLEOTIDE SEQUENCE [LARGE SCALE GENOMIC DNA]</scope>
    <source>
        <strain evidence="1">X47</strain>
    </source>
</reference>
<organism evidence="1 2">
    <name type="scientific">Actinosynnema pretiosum</name>
    <dbReference type="NCBI Taxonomy" id="42197"/>
    <lineage>
        <taxon>Bacteria</taxon>
        <taxon>Bacillati</taxon>
        <taxon>Actinomycetota</taxon>
        <taxon>Actinomycetes</taxon>
        <taxon>Pseudonocardiales</taxon>
        <taxon>Pseudonocardiaceae</taxon>
        <taxon>Actinosynnema</taxon>
    </lineage>
</organism>
<gene>
    <name evidence="1" type="ORF">CNX65_18610</name>
</gene>
<evidence type="ECO:0000313" key="2">
    <source>
        <dbReference type="Proteomes" id="UP000218505"/>
    </source>
</evidence>
<protein>
    <submittedName>
        <fullName evidence="1">Uncharacterized protein</fullName>
    </submittedName>
</protein>
<dbReference type="Proteomes" id="UP000218505">
    <property type="component" value="Chromosome"/>
</dbReference>